<organism evidence="1 2">
    <name type="scientific">Corallococcus llansteffanensis</name>
    <dbReference type="NCBI Taxonomy" id="2316731"/>
    <lineage>
        <taxon>Bacteria</taxon>
        <taxon>Pseudomonadati</taxon>
        <taxon>Myxococcota</taxon>
        <taxon>Myxococcia</taxon>
        <taxon>Myxococcales</taxon>
        <taxon>Cystobacterineae</taxon>
        <taxon>Myxococcaceae</taxon>
        <taxon>Corallococcus</taxon>
    </lineage>
</organism>
<evidence type="ECO:0000313" key="1">
    <source>
        <dbReference type="EMBL" id="RKH58874.1"/>
    </source>
</evidence>
<evidence type="ECO:0008006" key="3">
    <source>
        <dbReference type="Google" id="ProtNLM"/>
    </source>
</evidence>
<name>A0A3A8Q6H1_9BACT</name>
<keyword evidence="2" id="KW-1185">Reference proteome</keyword>
<dbReference type="AlphaFoldDB" id="A0A3A8Q6H1"/>
<sequence length="256" mass="29041">MREPVKDLFGFAFDLLTDLKVRDQQYSAIYAATAEHVCPFCGTEYFDAPGAPREALDHYLTKSRYPFAAANLRNLVPMGHKCNSSYKLTSDLLYCADGLTRRVAIDPYSHTTISVVLDDSDPFDGTTAHTPKWAIKFIPDSPALQTWDDVFSIRERYRQSHLDRDFASWLKGFQRWARTAKLQADTDDKLVDALRQYEEYFGASGMQDRAFLKAAVFRMLRRHCELGNQRLKDELRDLVAPLVKTGGTPSAVEVAA</sequence>
<gene>
    <name evidence="1" type="ORF">D7V93_15940</name>
</gene>
<evidence type="ECO:0000313" key="2">
    <source>
        <dbReference type="Proteomes" id="UP000272888"/>
    </source>
</evidence>
<reference evidence="2" key="1">
    <citation type="submission" date="2018-09" db="EMBL/GenBank/DDBJ databases">
        <authorList>
            <person name="Livingstone P.G."/>
            <person name="Whitworth D.E."/>
        </authorList>
    </citation>
    <scope>NUCLEOTIDE SEQUENCE [LARGE SCALE GENOMIC DNA]</scope>
    <source>
        <strain evidence="2">CA051B</strain>
    </source>
</reference>
<comment type="caution">
    <text evidence="1">The sequence shown here is derived from an EMBL/GenBank/DDBJ whole genome shotgun (WGS) entry which is preliminary data.</text>
</comment>
<dbReference type="EMBL" id="RAWB01000146">
    <property type="protein sequence ID" value="RKH58874.1"/>
    <property type="molecule type" value="Genomic_DNA"/>
</dbReference>
<proteinExistence type="predicted"/>
<dbReference type="Proteomes" id="UP000272888">
    <property type="component" value="Unassembled WGS sequence"/>
</dbReference>
<protein>
    <recommendedName>
        <fullName evidence="3">HNH endonuclease</fullName>
    </recommendedName>
</protein>
<accession>A0A3A8Q6H1</accession>